<comment type="caution">
    <text evidence="10">The sequence shown here is derived from an EMBL/GenBank/DDBJ whole genome shotgun (WGS) entry which is preliminary data.</text>
</comment>
<dbReference type="PANTHER" id="PTHR30572:SF4">
    <property type="entry name" value="ABC TRANSPORTER PERMEASE YTRF"/>
    <property type="match status" value="1"/>
</dbReference>
<evidence type="ECO:0000259" key="9">
    <source>
        <dbReference type="Pfam" id="PF12704"/>
    </source>
</evidence>
<sequence length="393" mass="42127">MLFENIKLAFSAMRGSKMRTALSLLGIVIGVASVVAILTIGQSASTSITDSIAVGGLDMITVYPSYGQRSTGTFDEEFGDTLLRDIEGLATVLPQNNSNAQIRSGQETINASVSGVLSSYGEVLNLEFSEGSFFASMDNINYRQVIVLGSDIAEELFPDQSAVGQYVSVFRNQAKSYLVVGVLESKDATFNLSYDNTVFIPYNTYGQRFTKTSGVGAYVLKVQEGYDTIEVSDRVTEYLDGIVGSDGYNIFSPASLAEMANEITGTFSAFLAAIAAISLLVGGIGIMNIMLVSVAERTKEIGIRKALGASPNVIRGQFICEALTLTIIGGFLGIVLGALISYGVTNVMDWSLHLSYTSVILALGFSMFVGVFFGWYPAMKASRLDPIDALNYE</sequence>
<dbReference type="Pfam" id="PF02687">
    <property type="entry name" value="FtsX"/>
    <property type="match status" value="1"/>
</dbReference>
<keyword evidence="4 7" id="KW-1133">Transmembrane helix</keyword>
<feature type="transmembrane region" description="Helical" evidence="7">
    <location>
        <begin position="356"/>
        <end position="376"/>
    </location>
</feature>
<organism evidence="10 11">
    <name type="scientific">Sphaerochaeta halotolerans</name>
    <dbReference type="NCBI Taxonomy" id="2293840"/>
    <lineage>
        <taxon>Bacteria</taxon>
        <taxon>Pseudomonadati</taxon>
        <taxon>Spirochaetota</taxon>
        <taxon>Spirochaetia</taxon>
        <taxon>Spirochaetales</taxon>
        <taxon>Sphaerochaetaceae</taxon>
        <taxon>Sphaerochaeta</taxon>
    </lineage>
</organism>
<comment type="similarity">
    <text evidence="6">Belongs to the ABC-4 integral membrane protein family.</text>
</comment>
<evidence type="ECO:0000256" key="1">
    <source>
        <dbReference type="ARBA" id="ARBA00004651"/>
    </source>
</evidence>
<feature type="domain" description="MacB-like periplasmic core" evidence="9">
    <location>
        <begin position="20"/>
        <end position="237"/>
    </location>
</feature>
<dbReference type="EMBL" id="QUWK01000007">
    <property type="protein sequence ID" value="RFU94815.1"/>
    <property type="molecule type" value="Genomic_DNA"/>
</dbReference>
<reference evidence="11" key="1">
    <citation type="submission" date="2018-08" db="EMBL/GenBank/DDBJ databases">
        <authorList>
            <person name="Grouzdev D.S."/>
            <person name="Krutkina M.S."/>
        </authorList>
    </citation>
    <scope>NUCLEOTIDE SEQUENCE [LARGE SCALE GENOMIC DNA]</scope>
    <source>
        <strain evidence="11">4-11</strain>
    </source>
</reference>
<keyword evidence="11" id="KW-1185">Reference proteome</keyword>
<keyword evidence="2" id="KW-1003">Cell membrane</keyword>
<feature type="transmembrane region" description="Helical" evidence="7">
    <location>
        <begin position="269"/>
        <end position="295"/>
    </location>
</feature>
<evidence type="ECO:0000313" key="10">
    <source>
        <dbReference type="EMBL" id="RFU94815.1"/>
    </source>
</evidence>
<evidence type="ECO:0000256" key="5">
    <source>
        <dbReference type="ARBA" id="ARBA00023136"/>
    </source>
</evidence>
<dbReference type="GO" id="GO:0022857">
    <property type="term" value="F:transmembrane transporter activity"/>
    <property type="evidence" value="ECO:0007669"/>
    <property type="project" value="TreeGrafter"/>
</dbReference>
<name>A0A372MGB3_9SPIR</name>
<evidence type="ECO:0000256" key="6">
    <source>
        <dbReference type="ARBA" id="ARBA00038076"/>
    </source>
</evidence>
<dbReference type="RefSeq" id="WP_117330511.1">
    <property type="nucleotide sequence ID" value="NZ_QUWK01000007.1"/>
</dbReference>
<evidence type="ECO:0000256" key="3">
    <source>
        <dbReference type="ARBA" id="ARBA00022692"/>
    </source>
</evidence>
<keyword evidence="5 7" id="KW-0472">Membrane</keyword>
<protein>
    <submittedName>
        <fullName evidence="10">Peptide ABC transporter permease</fullName>
    </submittedName>
</protein>
<keyword evidence="3 7" id="KW-0812">Transmembrane</keyword>
<dbReference type="Proteomes" id="UP000264002">
    <property type="component" value="Unassembled WGS sequence"/>
</dbReference>
<feature type="domain" description="ABC3 transporter permease C-terminal" evidence="8">
    <location>
        <begin position="273"/>
        <end position="386"/>
    </location>
</feature>
<dbReference type="InterPro" id="IPR025857">
    <property type="entry name" value="MacB_PCD"/>
</dbReference>
<dbReference type="Pfam" id="PF12704">
    <property type="entry name" value="MacB_PCD"/>
    <property type="match status" value="1"/>
</dbReference>
<evidence type="ECO:0000259" key="8">
    <source>
        <dbReference type="Pfam" id="PF02687"/>
    </source>
</evidence>
<evidence type="ECO:0000256" key="4">
    <source>
        <dbReference type="ARBA" id="ARBA00022989"/>
    </source>
</evidence>
<reference evidence="10 11" key="2">
    <citation type="submission" date="2018-09" db="EMBL/GenBank/DDBJ databases">
        <title>Genome of Sphaerochaeta halotolerans strain 4-11.</title>
        <authorList>
            <person name="Nazina T.N."/>
            <person name="Sokolova D.S."/>
        </authorList>
    </citation>
    <scope>NUCLEOTIDE SEQUENCE [LARGE SCALE GENOMIC DNA]</scope>
    <source>
        <strain evidence="10 11">4-11</strain>
    </source>
</reference>
<accession>A0A372MGB3</accession>
<evidence type="ECO:0000313" key="11">
    <source>
        <dbReference type="Proteomes" id="UP000264002"/>
    </source>
</evidence>
<dbReference type="InterPro" id="IPR050250">
    <property type="entry name" value="Macrolide_Exporter_MacB"/>
</dbReference>
<evidence type="ECO:0000256" key="2">
    <source>
        <dbReference type="ARBA" id="ARBA00022475"/>
    </source>
</evidence>
<dbReference type="AlphaFoldDB" id="A0A372MGB3"/>
<evidence type="ECO:0000256" key="7">
    <source>
        <dbReference type="SAM" id="Phobius"/>
    </source>
</evidence>
<proteinExistence type="inferred from homology"/>
<dbReference type="GO" id="GO:0005886">
    <property type="term" value="C:plasma membrane"/>
    <property type="evidence" value="ECO:0007669"/>
    <property type="project" value="UniProtKB-SubCell"/>
</dbReference>
<dbReference type="PANTHER" id="PTHR30572">
    <property type="entry name" value="MEMBRANE COMPONENT OF TRANSPORTER-RELATED"/>
    <property type="match status" value="1"/>
</dbReference>
<comment type="subcellular location">
    <subcellularLocation>
        <location evidence="1">Cell membrane</location>
        <topology evidence="1">Multi-pass membrane protein</topology>
    </subcellularLocation>
</comment>
<gene>
    <name evidence="10" type="ORF">DYP60_08160</name>
</gene>
<feature type="transmembrane region" description="Helical" evidence="7">
    <location>
        <begin position="322"/>
        <end position="344"/>
    </location>
</feature>
<dbReference type="InterPro" id="IPR003838">
    <property type="entry name" value="ABC3_permease_C"/>
</dbReference>